<comment type="caution">
    <text evidence="1">The sequence shown here is derived from an EMBL/GenBank/DDBJ whole genome shotgun (WGS) entry which is preliminary data.</text>
</comment>
<keyword evidence="2" id="KW-1185">Reference proteome</keyword>
<evidence type="ECO:0000313" key="2">
    <source>
        <dbReference type="Proteomes" id="UP000317421"/>
    </source>
</evidence>
<organism evidence="1 2">
    <name type="scientific">Botrimarina colliarenosi</name>
    <dbReference type="NCBI Taxonomy" id="2528001"/>
    <lineage>
        <taxon>Bacteria</taxon>
        <taxon>Pseudomonadati</taxon>
        <taxon>Planctomycetota</taxon>
        <taxon>Planctomycetia</taxon>
        <taxon>Pirellulales</taxon>
        <taxon>Lacipirellulaceae</taxon>
        <taxon>Botrimarina</taxon>
    </lineage>
</organism>
<dbReference type="AlphaFoldDB" id="A0A5C6AHT0"/>
<gene>
    <name evidence="1" type="ORF">Pla108_04970</name>
</gene>
<dbReference type="RefSeq" id="WP_146442459.1">
    <property type="nucleotide sequence ID" value="NZ_SJPR01000001.1"/>
</dbReference>
<dbReference type="Proteomes" id="UP000317421">
    <property type="component" value="Unassembled WGS sequence"/>
</dbReference>
<reference evidence="1 2" key="1">
    <citation type="submission" date="2019-02" db="EMBL/GenBank/DDBJ databases">
        <title>Deep-cultivation of Planctomycetes and their phenomic and genomic characterization uncovers novel biology.</title>
        <authorList>
            <person name="Wiegand S."/>
            <person name="Jogler M."/>
            <person name="Boedeker C."/>
            <person name="Pinto D."/>
            <person name="Vollmers J."/>
            <person name="Rivas-Marin E."/>
            <person name="Kohn T."/>
            <person name="Peeters S.H."/>
            <person name="Heuer A."/>
            <person name="Rast P."/>
            <person name="Oberbeckmann S."/>
            <person name="Bunk B."/>
            <person name="Jeske O."/>
            <person name="Meyerdierks A."/>
            <person name="Storesund J.E."/>
            <person name="Kallscheuer N."/>
            <person name="Luecker S."/>
            <person name="Lage O.M."/>
            <person name="Pohl T."/>
            <person name="Merkel B.J."/>
            <person name="Hornburger P."/>
            <person name="Mueller R.-W."/>
            <person name="Bruemmer F."/>
            <person name="Labrenz M."/>
            <person name="Spormann A.M."/>
            <person name="Op Den Camp H."/>
            <person name="Overmann J."/>
            <person name="Amann R."/>
            <person name="Jetten M.S.M."/>
            <person name="Mascher T."/>
            <person name="Medema M.H."/>
            <person name="Devos D.P."/>
            <person name="Kaster A.-K."/>
            <person name="Ovreas L."/>
            <person name="Rohde M."/>
            <person name="Galperin M.Y."/>
            <person name="Jogler C."/>
        </authorList>
    </citation>
    <scope>NUCLEOTIDE SEQUENCE [LARGE SCALE GENOMIC DNA]</scope>
    <source>
        <strain evidence="1 2">Pla108</strain>
    </source>
</reference>
<dbReference type="EMBL" id="SJPR01000001">
    <property type="protein sequence ID" value="TWT99554.1"/>
    <property type="molecule type" value="Genomic_DNA"/>
</dbReference>
<name>A0A5C6AHT0_9BACT</name>
<sequence length="197" mass="21987">MRFTLRDLLWGSAIAAGYAYALSVALRTGIDQTPMPWWLWILLFAVVLQEPVRHYFSWRRLGEPLIVFRSDDCRYLGTQMAVAYAVMAHVAAWREAPTPASLAVMIGIWAMTIPFSSQVAIGPGGILWNHHLFRWSIGAYSLTSARRIQLELAANAPRLRPGWGRGPKLPAELLEEVRVILAAKQGEATTDYTDGHG</sequence>
<protein>
    <submittedName>
        <fullName evidence="1">Uncharacterized protein</fullName>
    </submittedName>
</protein>
<accession>A0A5C6AHT0</accession>
<evidence type="ECO:0000313" key="1">
    <source>
        <dbReference type="EMBL" id="TWT99554.1"/>
    </source>
</evidence>
<proteinExistence type="predicted"/>